<evidence type="ECO:0000313" key="3">
    <source>
        <dbReference type="Proteomes" id="UP000253941"/>
    </source>
</evidence>
<name>A0A369T6M8_9PROT</name>
<dbReference type="Proteomes" id="UP000253941">
    <property type="component" value="Unassembled WGS sequence"/>
</dbReference>
<comment type="caution">
    <text evidence="2">The sequence shown here is derived from an EMBL/GenBank/DDBJ whole genome shotgun (WGS) entry which is preliminary data.</text>
</comment>
<dbReference type="SUPFAM" id="SSF159594">
    <property type="entry name" value="XCC0632-like"/>
    <property type="match status" value="1"/>
</dbReference>
<evidence type="ECO:0000313" key="2">
    <source>
        <dbReference type="EMBL" id="RDD60928.1"/>
    </source>
</evidence>
<proteinExistence type="predicted"/>
<dbReference type="AlphaFoldDB" id="A0A369T6M8"/>
<organism evidence="2 3">
    <name type="scientific">Ferruginivarius sediminum</name>
    <dbReference type="NCBI Taxonomy" id="2661937"/>
    <lineage>
        <taxon>Bacteria</taxon>
        <taxon>Pseudomonadati</taxon>
        <taxon>Pseudomonadota</taxon>
        <taxon>Alphaproteobacteria</taxon>
        <taxon>Rhodospirillales</taxon>
        <taxon>Rhodospirillaceae</taxon>
        <taxon>Ferruginivarius</taxon>
    </lineage>
</organism>
<feature type="domain" description="ABC-type transport auxiliary lipoprotein component" evidence="1">
    <location>
        <begin position="34"/>
        <end position="192"/>
    </location>
</feature>
<dbReference type="Gene3D" id="3.40.50.10610">
    <property type="entry name" value="ABC-type transport auxiliary lipoprotein component"/>
    <property type="match status" value="1"/>
</dbReference>
<accession>A0A369T6M8</accession>
<protein>
    <recommendedName>
        <fullName evidence="1">ABC-type transport auxiliary lipoprotein component domain-containing protein</fullName>
    </recommendedName>
</protein>
<evidence type="ECO:0000259" key="1">
    <source>
        <dbReference type="Pfam" id="PF03886"/>
    </source>
</evidence>
<dbReference type="PROSITE" id="PS51257">
    <property type="entry name" value="PROKAR_LIPOPROTEIN"/>
    <property type="match status" value="1"/>
</dbReference>
<sequence length="200" mass="22474">MRKRNAMYSWRPAILLILAFIIAGCSESLPSRYYVLNTMAPPGGSKPSEGRTLAIPRVELPEYLNRPAIIRRETQNRLDLAQFEQWAEPLDVNLTRVMTEDLAYLLQGDGFVVVPSGIADAELTLLIEFLRFERSAEGDAVLAALWRLRDAVTGEQLILRRSSYQRPVDGSDFDSLISAMNRLTHQLSHEIANVITDSVS</sequence>
<dbReference type="Pfam" id="PF03886">
    <property type="entry name" value="ABC_trans_aux"/>
    <property type="match status" value="1"/>
</dbReference>
<dbReference type="RefSeq" id="WP_114583193.1">
    <property type="nucleotide sequence ID" value="NZ_QPMH01000018.1"/>
</dbReference>
<reference evidence="2 3" key="1">
    <citation type="submission" date="2018-07" db="EMBL/GenBank/DDBJ databases">
        <title>Venubactetium sediminum gen. nov., sp. nov., isolated from a marine solar saltern.</title>
        <authorList>
            <person name="Wang S."/>
        </authorList>
    </citation>
    <scope>NUCLEOTIDE SEQUENCE [LARGE SCALE GENOMIC DNA]</scope>
    <source>
        <strain evidence="2 3">WD2A32</strain>
    </source>
</reference>
<keyword evidence="3" id="KW-1185">Reference proteome</keyword>
<dbReference type="InterPro" id="IPR005586">
    <property type="entry name" value="ABC_trans_aux"/>
</dbReference>
<gene>
    <name evidence="2" type="ORF">DRB17_15830</name>
</gene>
<dbReference type="EMBL" id="QPMH01000018">
    <property type="protein sequence ID" value="RDD60928.1"/>
    <property type="molecule type" value="Genomic_DNA"/>
</dbReference>